<sequence>MAATDNQMSQEQITRDDALKLYTSALNFNVISRYDPAINQLVSHSSHCVLYKFNEESEEWVKTEYQGALALYERNAQNDFEKTSSSESQLQQEFKYGIIILNRSNPECFSLGILPESGMETIYRISGSRIKKSMTNLDIFNGTGSTVTDNRGPFNSNHTQHGELNLQKARVLQQKQQQQQQQQQQLQSSLKQRVNLRNYHFASTSEEILRKYSKYPASLSLHIFDNHYRFNNSQDSQIIPKSSPMIKSFMNHVLREEIPVELSELLKDFSIKSYDGCLILQVYDHRNMIETSSFRANASPSKDGKPVPVIVSKPRTYRVLLKPTPLSLYYDLLYHTDSALTKFTDTLSLQMESEILALTNRELDLSVKVNPYHYDYLKPDSDDANEKDTPHRAGVDVPVRKIHQDEMVLHKSSEYEELMLLLSNSNRRFEDTQDKKLVVVPPAISSATTTSSITTPPTKSTSKESSVGADSKGKKGEKSTGTSTMPTTVALSSNPIRTSGQFMRLRLIEEIRKRREIEKNQQEAKIQAQANSVQSEMLPQSGSVPAPIPAGSAIGSANVSNQPSMEPQVGGKRQQTKSQATNKRARKDTKQNQASGPNAQQVNQPVPLGPSNSQIPFAPSSSNSQISTMNNTPLMNNPAAPQQPNMSQVPTPQQMPMATPNLGQGTLPNSSHSHTPMGAAQNMQASPAPPLQQHAPYQPSLQQQQHQQIFQGSLTPEEQQVYKQIQSKMNALALMSQRGVAPNGQQLTPQHKQQAMQQVKILQQQLLQKFPVYFQRLKQFQLYQKQKQLQQQQQRQAAGVANIGGSGSPNLNGQFNNNMMQQPQQQLRQQQYLNQLPQGMTPLMPDAQPMNAVATPTQPGAPEPKKKRVYRKKTAK</sequence>
<feature type="compositionally biased region" description="Polar residues" evidence="5">
    <location>
        <begin position="485"/>
        <end position="496"/>
    </location>
</feature>
<feature type="compositionally biased region" description="Low complexity" evidence="5">
    <location>
        <begin position="692"/>
        <end position="708"/>
    </location>
</feature>
<dbReference type="GeneID" id="93649633"/>
<feature type="region of interest" description="Disordered" evidence="5">
    <location>
        <begin position="837"/>
        <end position="876"/>
    </location>
</feature>
<dbReference type="PANTHER" id="PTHR16290:SF0">
    <property type="entry name" value="DECAPPING PROTEIN 1, ISOFORM A"/>
    <property type="match status" value="1"/>
</dbReference>
<evidence type="ECO:0000256" key="4">
    <source>
        <dbReference type="ARBA" id="ARBA00022664"/>
    </source>
</evidence>
<evidence type="ECO:0000313" key="7">
    <source>
        <dbReference type="EMBL" id="KAG5421911.1"/>
    </source>
</evidence>
<feature type="compositionally biased region" description="Polar residues" evidence="5">
    <location>
        <begin position="555"/>
        <end position="565"/>
    </location>
</feature>
<dbReference type="GO" id="GO:0008047">
    <property type="term" value="F:enzyme activator activity"/>
    <property type="evidence" value="ECO:0007669"/>
    <property type="project" value="InterPro"/>
</dbReference>
<comment type="subcellular location">
    <subcellularLocation>
        <location evidence="1">Cytoplasm</location>
    </subcellularLocation>
</comment>
<proteinExistence type="inferred from homology"/>
<evidence type="ECO:0000313" key="8">
    <source>
        <dbReference type="Proteomes" id="UP000669133"/>
    </source>
</evidence>
<dbReference type="CDD" id="cd13182">
    <property type="entry name" value="EVH1-like_Dcp1"/>
    <property type="match status" value="1"/>
</dbReference>
<keyword evidence="4" id="KW-0507">mRNA processing</keyword>
<dbReference type="InterPro" id="IPR010334">
    <property type="entry name" value="Dcp1"/>
</dbReference>
<dbReference type="OrthoDB" id="1932706at2759"/>
<dbReference type="Pfam" id="PF06058">
    <property type="entry name" value="DCP1"/>
    <property type="match status" value="1"/>
</dbReference>
<dbReference type="GO" id="GO:0006397">
    <property type="term" value="P:mRNA processing"/>
    <property type="evidence" value="ECO:0007669"/>
    <property type="project" value="UniProtKB-KW"/>
</dbReference>
<dbReference type="Proteomes" id="UP000669133">
    <property type="component" value="Unassembled WGS sequence"/>
</dbReference>
<comment type="similarity">
    <text evidence="2">Belongs to the DCP1 family.</text>
</comment>
<feature type="compositionally biased region" description="Polar residues" evidence="5">
    <location>
        <begin position="591"/>
        <end position="674"/>
    </location>
</feature>
<reference evidence="7 8" key="1">
    <citation type="submission" date="2020-12" db="EMBL/GenBank/DDBJ databases">
        <title>Effect of drift, selection, and recombination on the evolution of hybrid genomes in Candida yeast pathogens.</title>
        <authorList>
            <person name="Mixao V."/>
            <person name="Ksiezopolska E."/>
            <person name="Saus E."/>
            <person name="Boekhout T."/>
            <person name="Gacser A."/>
            <person name="Gabaldon T."/>
        </authorList>
    </citation>
    <scope>NUCLEOTIDE SEQUENCE [LARGE SCALE GENOMIC DNA]</scope>
    <source>
        <strain evidence="7 8">BP57</strain>
    </source>
</reference>
<feature type="region of interest" description="Disordered" evidence="5">
    <location>
        <begin position="522"/>
        <end position="708"/>
    </location>
</feature>
<dbReference type="EMBL" id="JAEOAQ010000001">
    <property type="protein sequence ID" value="KAG5421911.1"/>
    <property type="molecule type" value="Genomic_DNA"/>
</dbReference>
<dbReference type="AlphaFoldDB" id="A0A8H8DEP7"/>
<keyword evidence="8" id="KW-1185">Reference proteome</keyword>
<dbReference type="PANTHER" id="PTHR16290">
    <property type="entry name" value="TRANSCRIPTION FACTOR SMIF DECAPPING ENZYME DCP1"/>
    <property type="match status" value="1"/>
</dbReference>
<dbReference type="InterPro" id="IPR046468">
    <property type="entry name" value="Spt20-like_SEP"/>
</dbReference>
<name>A0A8H8DEP7_9ASCO</name>
<gene>
    <name evidence="7" type="ORF">I9W82_001004</name>
</gene>
<feature type="compositionally biased region" description="Polar residues" evidence="5">
    <location>
        <begin position="528"/>
        <end position="543"/>
    </location>
</feature>
<feature type="domain" description="Spt20-like SEP" evidence="6">
    <location>
        <begin position="213"/>
        <end position="379"/>
    </location>
</feature>
<feature type="compositionally biased region" description="Basic residues" evidence="5">
    <location>
        <begin position="865"/>
        <end position="876"/>
    </location>
</feature>
<evidence type="ECO:0000259" key="6">
    <source>
        <dbReference type="Pfam" id="PF12090"/>
    </source>
</evidence>
<feature type="compositionally biased region" description="Low complexity" evidence="5">
    <location>
        <begin position="447"/>
        <end position="466"/>
    </location>
</feature>
<keyword evidence="3" id="KW-0963">Cytoplasm</keyword>
<dbReference type="GO" id="GO:0003729">
    <property type="term" value="F:mRNA binding"/>
    <property type="evidence" value="ECO:0007669"/>
    <property type="project" value="TreeGrafter"/>
</dbReference>
<dbReference type="Pfam" id="PF12090">
    <property type="entry name" value="Spt20_SEP"/>
    <property type="match status" value="1"/>
</dbReference>
<feature type="region of interest" description="Disordered" evidence="5">
    <location>
        <begin position="447"/>
        <end position="496"/>
    </location>
</feature>
<evidence type="ECO:0000256" key="3">
    <source>
        <dbReference type="ARBA" id="ARBA00022490"/>
    </source>
</evidence>
<dbReference type="InterPro" id="IPR011993">
    <property type="entry name" value="PH-like_dom_sf"/>
</dbReference>
<protein>
    <submittedName>
        <fullName evidence="7">SPT20</fullName>
    </submittedName>
</protein>
<comment type="caution">
    <text evidence="7">The sequence shown here is derived from an EMBL/GenBank/DDBJ whole genome shotgun (WGS) entry which is preliminary data.</text>
</comment>
<dbReference type="GO" id="GO:0000290">
    <property type="term" value="P:deadenylation-dependent decapping of nuclear-transcribed mRNA"/>
    <property type="evidence" value="ECO:0007669"/>
    <property type="project" value="InterPro"/>
</dbReference>
<evidence type="ECO:0000256" key="5">
    <source>
        <dbReference type="SAM" id="MobiDB-lite"/>
    </source>
</evidence>
<accession>A0A8H8DEP7</accession>
<evidence type="ECO:0000256" key="2">
    <source>
        <dbReference type="ARBA" id="ARBA00008778"/>
    </source>
</evidence>
<dbReference type="SUPFAM" id="SSF50729">
    <property type="entry name" value="PH domain-like"/>
    <property type="match status" value="1"/>
</dbReference>
<organism evidence="7 8">
    <name type="scientific">Candida metapsilosis</name>
    <dbReference type="NCBI Taxonomy" id="273372"/>
    <lineage>
        <taxon>Eukaryota</taxon>
        <taxon>Fungi</taxon>
        <taxon>Dikarya</taxon>
        <taxon>Ascomycota</taxon>
        <taxon>Saccharomycotina</taxon>
        <taxon>Pichiomycetes</taxon>
        <taxon>Debaryomycetaceae</taxon>
        <taxon>Candida/Lodderomyces clade</taxon>
        <taxon>Candida</taxon>
    </lineage>
</organism>
<dbReference type="Gene3D" id="2.30.29.30">
    <property type="entry name" value="Pleckstrin-homology domain (PH domain)/Phosphotyrosine-binding domain (PTB)"/>
    <property type="match status" value="1"/>
</dbReference>
<dbReference type="RefSeq" id="XP_067551027.1">
    <property type="nucleotide sequence ID" value="XM_067689704.1"/>
</dbReference>
<dbReference type="GO" id="GO:0031087">
    <property type="term" value="P:deadenylation-independent decapping of nuclear-transcribed mRNA"/>
    <property type="evidence" value="ECO:0007669"/>
    <property type="project" value="TreeGrafter"/>
</dbReference>
<dbReference type="GO" id="GO:0000932">
    <property type="term" value="C:P-body"/>
    <property type="evidence" value="ECO:0007669"/>
    <property type="project" value="TreeGrafter"/>
</dbReference>
<evidence type="ECO:0000256" key="1">
    <source>
        <dbReference type="ARBA" id="ARBA00004496"/>
    </source>
</evidence>